<reference evidence="2" key="1">
    <citation type="submission" date="2022-07" db="EMBL/GenBank/DDBJ databases">
        <authorList>
            <person name="Trinca V."/>
            <person name="Uliana J.V.C."/>
            <person name="Torres T.T."/>
            <person name="Ward R.J."/>
            <person name="Monesi N."/>
        </authorList>
    </citation>
    <scope>NUCLEOTIDE SEQUENCE</scope>
    <source>
        <strain evidence="2">HSMRA1968</strain>
        <tissue evidence="2">Whole embryos</tissue>
    </source>
</reference>
<keyword evidence="3" id="KW-1185">Reference proteome</keyword>
<evidence type="ECO:0000256" key="1">
    <source>
        <dbReference type="SAM" id="MobiDB-lite"/>
    </source>
</evidence>
<comment type="caution">
    <text evidence="2">The sequence shown here is derived from an EMBL/GenBank/DDBJ whole genome shotgun (WGS) entry which is preliminary data.</text>
</comment>
<name>A0A9Q0NDP9_9DIPT</name>
<gene>
    <name evidence="2" type="primary">Nol4</name>
    <name evidence="2" type="ORF">Bhyg_03648</name>
</gene>
<feature type="compositionally biased region" description="Polar residues" evidence="1">
    <location>
        <begin position="59"/>
        <end position="74"/>
    </location>
</feature>
<evidence type="ECO:0000313" key="3">
    <source>
        <dbReference type="Proteomes" id="UP001151699"/>
    </source>
</evidence>
<feature type="region of interest" description="Disordered" evidence="1">
    <location>
        <begin position="59"/>
        <end position="82"/>
    </location>
</feature>
<evidence type="ECO:0000313" key="2">
    <source>
        <dbReference type="EMBL" id="KAJ6648420.1"/>
    </source>
</evidence>
<organism evidence="2 3">
    <name type="scientific">Pseudolycoriella hygida</name>
    <dbReference type="NCBI Taxonomy" id="35572"/>
    <lineage>
        <taxon>Eukaryota</taxon>
        <taxon>Metazoa</taxon>
        <taxon>Ecdysozoa</taxon>
        <taxon>Arthropoda</taxon>
        <taxon>Hexapoda</taxon>
        <taxon>Insecta</taxon>
        <taxon>Pterygota</taxon>
        <taxon>Neoptera</taxon>
        <taxon>Endopterygota</taxon>
        <taxon>Diptera</taxon>
        <taxon>Nematocera</taxon>
        <taxon>Sciaroidea</taxon>
        <taxon>Sciaridae</taxon>
        <taxon>Pseudolycoriella</taxon>
    </lineage>
</organism>
<feature type="non-terminal residue" evidence="2">
    <location>
        <position position="1"/>
    </location>
</feature>
<accession>A0A9Q0NDP9</accession>
<dbReference type="OrthoDB" id="6371073at2759"/>
<protein>
    <submittedName>
        <fullName evidence="2">Nucleolar protein 4</fullName>
    </submittedName>
</protein>
<proteinExistence type="predicted"/>
<dbReference type="EMBL" id="WJQU01000001">
    <property type="protein sequence ID" value="KAJ6648420.1"/>
    <property type="molecule type" value="Genomic_DNA"/>
</dbReference>
<sequence length="621" mass="70433">MGRGLDDSINKCYLIYYENEQNGQVATDVKLKNVAGKHQRKKDFHKNQRVAIDVGDYRNSCQSENHSEDNNNQDVDVDRKRRLSGDSVDIPVKDEKFYKKLKYDATKDSMYQTYQPWVIKTYGDMAKTKTITIKKHERILKALSGLEQNKPDSSKFRFWVKAKGFTTERPNNFKEVPPFHPSNEPNNAIHLYIPNLTKEPGIQPYRKVAVVEQFFDIIYNVHVGLGGRSSRHAGQKRTYRTITESYAFLPRDAVTKFLAGCQFCKKSSKPHSPSSLIADDLFTESSSETDPLTAGSGIFSENSDSQLTADSTIETKFSENSRVVDVPIKSEDGGNSSLVVDWEEAINLEKSRTLSIGEKNSTSMQLIEQMNRTQQKTYFDEIYSKIQQFYGYQINNNFDMKDLAASNDLLNYYTLLKSFYDQSVAAHKLGIKSTETALLNMNTQQNQHISSQLQLKGETDPIIDLTISRPDEFKNNININIENGSNANSAAACSNKTEPTENNITINSAGVSINVLNNSKELKISCKTTPPKKRYSVYNHTEDNENTGHSQVNLSTKFNETIENRKTTDIEAVAVDNAVAKENRIYSKQHLSQVNDVKSTYLQLMRNMGFCDEDALKFDHL</sequence>
<dbReference type="Proteomes" id="UP001151699">
    <property type="component" value="Chromosome A"/>
</dbReference>
<dbReference type="AlphaFoldDB" id="A0A9Q0NDP9"/>